<evidence type="ECO:0000256" key="1">
    <source>
        <dbReference type="SAM" id="MobiDB-lite"/>
    </source>
</evidence>
<keyword evidence="2" id="KW-0812">Transmembrane</keyword>
<dbReference type="AlphaFoldDB" id="A0AAV9H882"/>
<reference evidence="3" key="2">
    <citation type="submission" date="2023-06" db="EMBL/GenBank/DDBJ databases">
        <authorList>
            <consortium name="Lawrence Berkeley National Laboratory"/>
            <person name="Mondo S.J."/>
            <person name="Hensen N."/>
            <person name="Bonometti L."/>
            <person name="Westerberg I."/>
            <person name="Brannstrom I.O."/>
            <person name="Guillou S."/>
            <person name="Cros-Aarteil S."/>
            <person name="Calhoun S."/>
            <person name="Haridas S."/>
            <person name="Kuo A."/>
            <person name="Pangilinan J."/>
            <person name="Riley R."/>
            <person name="Labutti K."/>
            <person name="Andreopoulos B."/>
            <person name="Lipzen A."/>
            <person name="Chen C."/>
            <person name="Yanf M."/>
            <person name="Daum C."/>
            <person name="Ng V."/>
            <person name="Clum A."/>
            <person name="Steindorff A."/>
            <person name="Ohm R."/>
            <person name="Martin F."/>
            <person name="Silar P."/>
            <person name="Natvig D."/>
            <person name="Lalanne C."/>
            <person name="Gautier V."/>
            <person name="Ament-Velasquez S.L."/>
            <person name="Kruys A."/>
            <person name="Hutchinson M.I."/>
            <person name="Powell A.J."/>
            <person name="Barry K."/>
            <person name="Miller A.N."/>
            <person name="Grigoriev I.V."/>
            <person name="Debuchy R."/>
            <person name="Gladieux P."/>
            <person name="Thoren M.H."/>
            <person name="Johannesson H."/>
        </authorList>
    </citation>
    <scope>NUCLEOTIDE SEQUENCE</scope>
    <source>
        <strain evidence="3">PSN324</strain>
    </source>
</reference>
<keyword evidence="2" id="KW-0472">Membrane</keyword>
<reference evidence="3" key="1">
    <citation type="journal article" date="2023" name="Mol. Phylogenet. Evol.">
        <title>Genome-scale phylogeny and comparative genomics of the fungal order Sordariales.</title>
        <authorList>
            <person name="Hensen N."/>
            <person name="Bonometti L."/>
            <person name="Westerberg I."/>
            <person name="Brannstrom I.O."/>
            <person name="Guillou S."/>
            <person name="Cros-Aarteil S."/>
            <person name="Calhoun S."/>
            <person name="Haridas S."/>
            <person name="Kuo A."/>
            <person name="Mondo S."/>
            <person name="Pangilinan J."/>
            <person name="Riley R."/>
            <person name="LaButti K."/>
            <person name="Andreopoulos B."/>
            <person name="Lipzen A."/>
            <person name="Chen C."/>
            <person name="Yan M."/>
            <person name="Daum C."/>
            <person name="Ng V."/>
            <person name="Clum A."/>
            <person name="Steindorff A."/>
            <person name="Ohm R.A."/>
            <person name="Martin F."/>
            <person name="Silar P."/>
            <person name="Natvig D.O."/>
            <person name="Lalanne C."/>
            <person name="Gautier V."/>
            <person name="Ament-Velasquez S.L."/>
            <person name="Kruys A."/>
            <person name="Hutchinson M.I."/>
            <person name="Powell A.J."/>
            <person name="Barry K."/>
            <person name="Miller A.N."/>
            <person name="Grigoriev I.V."/>
            <person name="Debuchy R."/>
            <person name="Gladieux P."/>
            <person name="Hiltunen Thoren M."/>
            <person name="Johannesson H."/>
        </authorList>
    </citation>
    <scope>NUCLEOTIDE SEQUENCE</scope>
    <source>
        <strain evidence="3">PSN324</strain>
    </source>
</reference>
<evidence type="ECO:0000313" key="4">
    <source>
        <dbReference type="Proteomes" id="UP001321749"/>
    </source>
</evidence>
<dbReference type="EMBL" id="MU865179">
    <property type="protein sequence ID" value="KAK4456668.1"/>
    <property type="molecule type" value="Genomic_DNA"/>
</dbReference>
<sequence length="121" mass="14791">MDDYFGDGGNQPTNQTTNDNNGRTPQASLLQPFFFFFFFFFSILQKTSLHVTHLYFCNNPPFPFYGKFFCIQPGERVLAFYHHTFFFFFFFSFFSTFHWREIADTHTRREKKENFLYYTHR</sequence>
<proteinExistence type="predicted"/>
<feature type="region of interest" description="Disordered" evidence="1">
    <location>
        <begin position="1"/>
        <end position="24"/>
    </location>
</feature>
<evidence type="ECO:0000256" key="2">
    <source>
        <dbReference type="SAM" id="Phobius"/>
    </source>
</evidence>
<keyword evidence="4" id="KW-1185">Reference proteome</keyword>
<protein>
    <submittedName>
        <fullName evidence="3">Uncharacterized protein</fullName>
    </submittedName>
</protein>
<keyword evidence="2" id="KW-1133">Transmembrane helix</keyword>
<organism evidence="3 4">
    <name type="scientific">Cladorrhinum samala</name>
    <dbReference type="NCBI Taxonomy" id="585594"/>
    <lineage>
        <taxon>Eukaryota</taxon>
        <taxon>Fungi</taxon>
        <taxon>Dikarya</taxon>
        <taxon>Ascomycota</taxon>
        <taxon>Pezizomycotina</taxon>
        <taxon>Sordariomycetes</taxon>
        <taxon>Sordariomycetidae</taxon>
        <taxon>Sordariales</taxon>
        <taxon>Podosporaceae</taxon>
        <taxon>Cladorrhinum</taxon>
    </lineage>
</organism>
<feature type="transmembrane region" description="Helical" evidence="2">
    <location>
        <begin position="33"/>
        <end position="56"/>
    </location>
</feature>
<dbReference type="Proteomes" id="UP001321749">
    <property type="component" value="Unassembled WGS sequence"/>
</dbReference>
<feature type="compositionally biased region" description="Low complexity" evidence="1">
    <location>
        <begin position="10"/>
        <end position="22"/>
    </location>
</feature>
<comment type="caution">
    <text evidence="3">The sequence shown here is derived from an EMBL/GenBank/DDBJ whole genome shotgun (WGS) entry which is preliminary data.</text>
</comment>
<evidence type="ECO:0000313" key="3">
    <source>
        <dbReference type="EMBL" id="KAK4456668.1"/>
    </source>
</evidence>
<name>A0AAV9H882_9PEZI</name>
<accession>A0AAV9H882</accession>
<feature type="transmembrane region" description="Helical" evidence="2">
    <location>
        <begin position="76"/>
        <end position="99"/>
    </location>
</feature>
<gene>
    <name evidence="3" type="ORF">QBC42DRAFT_54852</name>
</gene>